<evidence type="ECO:0000256" key="1">
    <source>
        <dbReference type="ARBA" id="ARBA00005771"/>
    </source>
</evidence>
<dbReference type="SUPFAM" id="SSF52540">
    <property type="entry name" value="P-loop containing nucleoside triphosphate hydrolases"/>
    <property type="match status" value="1"/>
</dbReference>
<keyword evidence="4 7" id="KW-0378">Hydrolase</keyword>
<dbReference type="Proteomes" id="UP000596742">
    <property type="component" value="Unassembled WGS sequence"/>
</dbReference>
<protein>
    <submittedName>
        <fullName evidence="9">Calpain-5</fullName>
        <ecNumber evidence="9">3.4.22.-</ecNumber>
    </submittedName>
</protein>
<dbReference type="GO" id="GO:0008146">
    <property type="term" value="F:sulfotransferase activity"/>
    <property type="evidence" value="ECO:0007669"/>
    <property type="project" value="InterPro"/>
</dbReference>
<accession>A0A8B6DUS7</accession>
<evidence type="ECO:0000256" key="7">
    <source>
        <dbReference type="PROSITE-ProRule" id="PRU00239"/>
    </source>
</evidence>
<feature type="active site" evidence="6 7">
    <location>
        <position position="373"/>
    </location>
</feature>
<dbReference type="InterPro" id="IPR000169">
    <property type="entry name" value="Pept_cys_AS"/>
</dbReference>
<organism evidence="9 10">
    <name type="scientific">Mytilus galloprovincialis</name>
    <name type="common">Mediterranean mussel</name>
    <dbReference type="NCBI Taxonomy" id="29158"/>
    <lineage>
        <taxon>Eukaryota</taxon>
        <taxon>Metazoa</taxon>
        <taxon>Spiralia</taxon>
        <taxon>Lophotrochozoa</taxon>
        <taxon>Mollusca</taxon>
        <taxon>Bivalvia</taxon>
        <taxon>Autobranchia</taxon>
        <taxon>Pteriomorphia</taxon>
        <taxon>Mytilida</taxon>
        <taxon>Mytiloidea</taxon>
        <taxon>Mytilidae</taxon>
        <taxon>Mytilinae</taxon>
        <taxon>Mytilus</taxon>
    </lineage>
</organism>
<dbReference type="InterPro" id="IPR001300">
    <property type="entry name" value="Peptidase_C2_calpain_cat"/>
</dbReference>
<dbReference type="PROSITE" id="PS50203">
    <property type="entry name" value="CALPAIN_CAT"/>
    <property type="match status" value="1"/>
</dbReference>
<dbReference type="InterPro" id="IPR022684">
    <property type="entry name" value="Calpain_cysteine_protease"/>
</dbReference>
<evidence type="ECO:0000256" key="5">
    <source>
        <dbReference type="ARBA" id="ARBA00022807"/>
    </source>
</evidence>
<feature type="active site" evidence="6 7">
    <location>
        <position position="570"/>
    </location>
</feature>
<dbReference type="Gene3D" id="3.40.50.300">
    <property type="entry name" value="P-loop containing nucleotide triphosphate hydrolases"/>
    <property type="match status" value="1"/>
</dbReference>
<dbReference type="AlphaFoldDB" id="A0A8B6DUS7"/>
<evidence type="ECO:0000313" key="9">
    <source>
        <dbReference type="EMBL" id="VDI24507.1"/>
    </source>
</evidence>
<evidence type="ECO:0000256" key="6">
    <source>
        <dbReference type="PIRSR" id="PIRSR622684-1"/>
    </source>
</evidence>
<keyword evidence="10" id="KW-1185">Reference proteome</keyword>
<dbReference type="CDD" id="cd00044">
    <property type="entry name" value="CysPc"/>
    <property type="match status" value="1"/>
</dbReference>
<dbReference type="PANTHER" id="PTHR10183:SF379">
    <property type="entry name" value="CALPAIN-5"/>
    <property type="match status" value="1"/>
</dbReference>
<dbReference type="Pfam" id="PF00648">
    <property type="entry name" value="Peptidase_C2"/>
    <property type="match status" value="1"/>
</dbReference>
<dbReference type="FunFam" id="3.40.50.300:FF:000433">
    <property type="entry name" value="Estrogen sulfotransferase"/>
    <property type="match status" value="1"/>
</dbReference>
<dbReference type="GO" id="GO:0006508">
    <property type="term" value="P:proteolysis"/>
    <property type="evidence" value="ECO:0007669"/>
    <property type="project" value="UniProtKB-KW"/>
</dbReference>
<evidence type="ECO:0000256" key="2">
    <source>
        <dbReference type="ARBA" id="ARBA00007623"/>
    </source>
</evidence>
<dbReference type="Gene3D" id="3.90.70.10">
    <property type="entry name" value="Cysteine proteinases"/>
    <property type="match status" value="1"/>
</dbReference>
<evidence type="ECO:0000313" key="10">
    <source>
        <dbReference type="Proteomes" id="UP000596742"/>
    </source>
</evidence>
<keyword evidence="5 7" id="KW-0788">Thiol protease</keyword>
<feature type="active site" evidence="6 7">
    <location>
        <position position="538"/>
    </location>
</feature>
<reference evidence="9" key="1">
    <citation type="submission" date="2018-11" db="EMBL/GenBank/DDBJ databases">
        <authorList>
            <person name="Alioto T."/>
            <person name="Alioto T."/>
        </authorList>
    </citation>
    <scope>NUCLEOTIDE SEQUENCE</scope>
</reference>
<dbReference type="InterPro" id="IPR000863">
    <property type="entry name" value="Sulfotransferase_dom"/>
</dbReference>
<dbReference type="EC" id="3.4.22.-" evidence="9"/>
<comment type="caution">
    <text evidence="9">The sequence shown here is derived from an EMBL/GenBank/DDBJ whole genome shotgun (WGS) entry which is preliminary data.</text>
</comment>
<name>A0A8B6DUS7_MYTGA</name>
<evidence type="ECO:0000259" key="8">
    <source>
        <dbReference type="PROSITE" id="PS50203"/>
    </source>
</evidence>
<dbReference type="PROSITE" id="PS00139">
    <property type="entry name" value="THIOL_PROTEASE_CYS"/>
    <property type="match status" value="1"/>
</dbReference>
<proteinExistence type="inferred from homology"/>
<dbReference type="InterPro" id="IPR027417">
    <property type="entry name" value="P-loop_NTPase"/>
</dbReference>
<dbReference type="SUPFAM" id="SSF54001">
    <property type="entry name" value="Cysteine proteinases"/>
    <property type="match status" value="1"/>
</dbReference>
<dbReference type="InterPro" id="IPR038765">
    <property type="entry name" value="Papain-like_cys_pep_sf"/>
</dbReference>
<dbReference type="Pfam" id="PF00685">
    <property type="entry name" value="Sulfotransfer_1"/>
    <property type="match status" value="1"/>
</dbReference>
<sequence>MTDRHVLPGQHWYEGVLFFGYSPPDILDAVKHFEVRDDDVFIVTYPKAGTTWMQEIVWLILSDGDFERASKQQVYFRSPFLEFKDDILNEVGLDLANPMPSPRVIKTHLPVKLAPTQLCQKECKVVVMFRNPKDLCVSYYHFYRSSSSFGNFKGTWTEFVDMFKDGHVDHGSWFDFTRSWWNMRQHDNVYIVFYEDMKRNLKKEIVKICGFLGKQLDDKTIERISENCSFESMRNNPMTNHLDVYSIDSKISPLLRKGTVGDWKNNFTVQQNEDFDKFYQSRMDEFNIPFQMVFGTSIAYKGQRYKKLKAECLRASKLFTDPEFPPQSRSLYFSRHAPADIVWKRPQDISQSPEFFTEGASADDFTQGSIGNCWFVAACACIAEDHKLLKKVVPDIHQQGWTKEHQYCGIFHFKFWQCGQWIDVVVDDYLPTRYGQLIYLHSKTRNEFWSALLEKAYAKLFGDYESLTAGKAKDGMVDMTGGVGESIELEDYRTEELKKKLFKILRSSYEDRSLMSASIRACGNEMEAEMSCGLVKGHAYSVNAVKKIRLGKSLISVFNREKIRMIRCRNPWGGTEWKGAWSDG</sequence>
<gene>
    <name evidence="9" type="ORF">MGAL_10B090273</name>
</gene>
<dbReference type="PANTHER" id="PTHR10183">
    <property type="entry name" value="CALPAIN"/>
    <property type="match status" value="1"/>
</dbReference>
<dbReference type="PRINTS" id="PR00704">
    <property type="entry name" value="CALPAIN"/>
</dbReference>
<dbReference type="SMART" id="SM00230">
    <property type="entry name" value="CysPc"/>
    <property type="match status" value="1"/>
</dbReference>
<evidence type="ECO:0000256" key="4">
    <source>
        <dbReference type="ARBA" id="ARBA00022801"/>
    </source>
</evidence>
<dbReference type="GO" id="GO:0004198">
    <property type="term" value="F:calcium-dependent cysteine-type endopeptidase activity"/>
    <property type="evidence" value="ECO:0007669"/>
    <property type="project" value="InterPro"/>
</dbReference>
<feature type="domain" description="Calpain catalytic" evidence="8">
    <location>
        <begin position="318"/>
        <end position="584"/>
    </location>
</feature>
<dbReference type="OrthoDB" id="6048410at2759"/>
<dbReference type="EMBL" id="UYJE01004045">
    <property type="protein sequence ID" value="VDI24507.1"/>
    <property type="molecule type" value="Genomic_DNA"/>
</dbReference>
<comment type="similarity">
    <text evidence="1">Belongs to the sulfotransferase 1 family.</text>
</comment>
<evidence type="ECO:0000256" key="3">
    <source>
        <dbReference type="ARBA" id="ARBA00022670"/>
    </source>
</evidence>
<keyword evidence="3 7" id="KW-0645">Protease</keyword>
<comment type="similarity">
    <text evidence="2">Belongs to the peptidase C2 family.</text>
</comment>
<dbReference type="GO" id="GO:0005737">
    <property type="term" value="C:cytoplasm"/>
    <property type="evidence" value="ECO:0007669"/>
    <property type="project" value="TreeGrafter"/>
</dbReference>